<protein>
    <submittedName>
        <fullName evidence="2">Glyoxalase-like domain-containing protein</fullName>
    </submittedName>
</protein>
<dbReference type="InterPro" id="IPR029068">
    <property type="entry name" value="Glyas_Bleomycin-R_OHBP_Dase"/>
</dbReference>
<dbReference type="EMBL" id="FMIA01000002">
    <property type="protein sequence ID" value="SCL59021.1"/>
    <property type="molecule type" value="Genomic_DNA"/>
</dbReference>
<sequence length="278" mass="30364">MSVDHVRPAEPTDPSSEGTGRPDDSSPRPVEDAVDSGGSSVRPNETTVPMLHCSSPEETLAFWRALGFAVTWEQLKPYVYLAFRWSGFELHYYARSATAPSPGQPGGCLVMVDAVAPYHAVFSAAMRRAYGRVLARGEPRITRFRPGASRFTVVDPSGNLITFIQRDEPAGLEYGGAKDLTGLARSLDNARILRDFKRDDRAAFRALNSGLRRHGDAAPAVEQALALAALIELSVALEEPERVPGWGARLRTLGLTDPERQQVTRSVSDQEVLAPWLP</sequence>
<feature type="compositionally biased region" description="Basic and acidic residues" evidence="1">
    <location>
        <begin position="20"/>
        <end position="31"/>
    </location>
</feature>
<organism evidence="2 3">
    <name type="scientific">Micromonospora yangpuensis</name>
    <dbReference type="NCBI Taxonomy" id="683228"/>
    <lineage>
        <taxon>Bacteria</taxon>
        <taxon>Bacillati</taxon>
        <taxon>Actinomycetota</taxon>
        <taxon>Actinomycetes</taxon>
        <taxon>Micromonosporales</taxon>
        <taxon>Micromonosporaceae</taxon>
        <taxon>Micromonospora</taxon>
    </lineage>
</organism>
<dbReference type="SUPFAM" id="SSF54593">
    <property type="entry name" value="Glyoxalase/Bleomycin resistance protein/Dihydroxybiphenyl dioxygenase"/>
    <property type="match status" value="1"/>
</dbReference>
<evidence type="ECO:0000256" key="1">
    <source>
        <dbReference type="SAM" id="MobiDB-lite"/>
    </source>
</evidence>
<name>A0A1C6UYC3_9ACTN</name>
<accession>A0A1C6UYC3</accession>
<gene>
    <name evidence="2" type="ORF">GA0070617_3982</name>
</gene>
<feature type="region of interest" description="Disordered" evidence="1">
    <location>
        <begin position="1"/>
        <end position="50"/>
    </location>
</feature>
<keyword evidence="3" id="KW-1185">Reference proteome</keyword>
<feature type="compositionally biased region" description="Polar residues" evidence="1">
    <location>
        <begin position="37"/>
        <end position="47"/>
    </location>
</feature>
<dbReference type="STRING" id="683228.GA0070617_3982"/>
<evidence type="ECO:0000313" key="2">
    <source>
        <dbReference type="EMBL" id="SCL59021.1"/>
    </source>
</evidence>
<reference evidence="3" key="1">
    <citation type="submission" date="2016-06" db="EMBL/GenBank/DDBJ databases">
        <authorList>
            <person name="Varghese N."/>
            <person name="Submissions Spin"/>
        </authorList>
    </citation>
    <scope>NUCLEOTIDE SEQUENCE [LARGE SCALE GENOMIC DNA]</scope>
    <source>
        <strain evidence="3">DSM 45577</strain>
    </source>
</reference>
<feature type="compositionally biased region" description="Basic and acidic residues" evidence="1">
    <location>
        <begin position="1"/>
        <end position="10"/>
    </location>
</feature>
<dbReference type="Proteomes" id="UP000198937">
    <property type="component" value="Unassembled WGS sequence"/>
</dbReference>
<dbReference type="Gene3D" id="3.10.180.10">
    <property type="entry name" value="2,3-Dihydroxybiphenyl 1,2-Dioxygenase, domain 1"/>
    <property type="match status" value="1"/>
</dbReference>
<proteinExistence type="predicted"/>
<dbReference type="AlphaFoldDB" id="A0A1C6UYC3"/>
<evidence type="ECO:0000313" key="3">
    <source>
        <dbReference type="Proteomes" id="UP000198937"/>
    </source>
</evidence>
<dbReference type="RefSeq" id="WP_229688199.1">
    <property type="nucleotide sequence ID" value="NZ_BMMJ01000002.1"/>
</dbReference>